<evidence type="ECO:0000313" key="2">
    <source>
        <dbReference type="Proteomes" id="UP001165960"/>
    </source>
</evidence>
<keyword evidence="2" id="KW-1185">Reference proteome</keyword>
<reference evidence="1" key="1">
    <citation type="submission" date="2022-04" db="EMBL/GenBank/DDBJ databases">
        <title>Genome of the entomopathogenic fungus Entomophthora muscae.</title>
        <authorList>
            <person name="Elya C."/>
            <person name="Lovett B.R."/>
            <person name="Lee E."/>
            <person name="Macias A.M."/>
            <person name="Hajek A.E."/>
            <person name="De Bivort B.L."/>
            <person name="Kasson M.T."/>
            <person name="De Fine Licht H.H."/>
            <person name="Stajich J.E."/>
        </authorList>
    </citation>
    <scope>NUCLEOTIDE SEQUENCE</scope>
    <source>
        <strain evidence="1">Berkeley</strain>
    </source>
</reference>
<dbReference type="Proteomes" id="UP001165960">
    <property type="component" value="Unassembled WGS sequence"/>
</dbReference>
<gene>
    <name evidence="1" type="ORF">DSO57_1018748</name>
</gene>
<dbReference type="EMBL" id="QTSX02006472">
    <property type="protein sequence ID" value="KAJ9054026.1"/>
    <property type="molecule type" value="Genomic_DNA"/>
</dbReference>
<protein>
    <submittedName>
        <fullName evidence="1">Uncharacterized protein</fullName>
    </submittedName>
</protein>
<sequence length="100" mass="11162">MGLQWHQFGGNLATIQGILSIRPAGRGVTLQFESVTLRIGGSWTVLGGRSAFRGLGINSWVFNTSIEMSFMTDRLVESQINTTLYSQPIEKAQFYLQKLH</sequence>
<name>A0ACC2RVG5_9FUNG</name>
<organism evidence="1 2">
    <name type="scientific">Entomophthora muscae</name>
    <dbReference type="NCBI Taxonomy" id="34485"/>
    <lineage>
        <taxon>Eukaryota</taxon>
        <taxon>Fungi</taxon>
        <taxon>Fungi incertae sedis</taxon>
        <taxon>Zoopagomycota</taxon>
        <taxon>Entomophthoromycotina</taxon>
        <taxon>Entomophthoromycetes</taxon>
        <taxon>Entomophthorales</taxon>
        <taxon>Entomophthoraceae</taxon>
        <taxon>Entomophthora</taxon>
    </lineage>
</organism>
<comment type="caution">
    <text evidence="1">The sequence shown here is derived from an EMBL/GenBank/DDBJ whole genome shotgun (WGS) entry which is preliminary data.</text>
</comment>
<accession>A0ACC2RVG5</accession>
<evidence type="ECO:0000313" key="1">
    <source>
        <dbReference type="EMBL" id="KAJ9054026.1"/>
    </source>
</evidence>
<proteinExistence type="predicted"/>